<comment type="caution">
    <text evidence="2">The sequence shown here is derived from an EMBL/GenBank/DDBJ whole genome shotgun (WGS) entry which is preliminary data.</text>
</comment>
<dbReference type="Proteomes" id="UP001201812">
    <property type="component" value="Unassembled WGS sequence"/>
</dbReference>
<name>A0AAD4MMI3_9BILA</name>
<proteinExistence type="predicted"/>
<accession>A0AAD4MMI3</accession>
<protein>
    <submittedName>
        <fullName evidence="2">Uncharacterized protein</fullName>
    </submittedName>
</protein>
<keyword evidence="3" id="KW-1185">Reference proteome</keyword>
<evidence type="ECO:0000256" key="1">
    <source>
        <dbReference type="SAM" id="SignalP"/>
    </source>
</evidence>
<gene>
    <name evidence="2" type="ORF">DdX_17258</name>
</gene>
<organism evidence="2 3">
    <name type="scientific">Ditylenchus destructor</name>
    <dbReference type="NCBI Taxonomy" id="166010"/>
    <lineage>
        <taxon>Eukaryota</taxon>
        <taxon>Metazoa</taxon>
        <taxon>Ecdysozoa</taxon>
        <taxon>Nematoda</taxon>
        <taxon>Chromadorea</taxon>
        <taxon>Rhabditida</taxon>
        <taxon>Tylenchina</taxon>
        <taxon>Tylenchomorpha</taxon>
        <taxon>Sphaerularioidea</taxon>
        <taxon>Anguinidae</taxon>
        <taxon>Anguininae</taxon>
        <taxon>Ditylenchus</taxon>
    </lineage>
</organism>
<sequence length="116" mass="13364">MWSAGVFVVIYYFCGNTVALLQPENIAWHDFGKDDNGFATILYTSHAPDRQVTQETSQIYQSTKGTDGYWTRVQVKHRPNEWHLIPHTADVIEHLKATDSKTQEFAQKLWSGKMAY</sequence>
<dbReference type="EMBL" id="JAKKPZ010000175">
    <property type="protein sequence ID" value="KAI1699553.1"/>
    <property type="molecule type" value="Genomic_DNA"/>
</dbReference>
<feature type="chain" id="PRO_5042208146" evidence="1">
    <location>
        <begin position="20"/>
        <end position="116"/>
    </location>
</feature>
<evidence type="ECO:0000313" key="3">
    <source>
        <dbReference type="Proteomes" id="UP001201812"/>
    </source>
</evidence>
<reference evidence="2" key="1">
    <citation type="submission" date="2022-01" db="EMBL/GenBank/DDBJ databases">
        <title>Genome Sequence Resource for Two Populations of Ditylenchus destructor, the Migratory Endoparasitic Phytonematode.</title>
        <authorList>
            <person name="Zhang H."/>
            <person name="Lin R."/>
            <person name="Xie B."/>
        </authorList>
    </citation>
    <scope>NUCLEOTIDE SEQUENCE</scope>
    <source>
        <strain evidence="2">BazhouSP</strain>
    </source>
</reference>
<feature type="signal peptide" evidence="1">
    <location>
        <begin position="1"/>
        <end position="19"/>
    </location>
</feature>
<keyword evidence="1" id="KW-0732">Signal</keyword>
<evidence type="ECO:0000313" key="2">
    <source>
        <dbReference type="EMBL" id="KAI1699553.1"/>
    </source>
</evidence>
<dbReference type="AlphaFoldDB" id="A0AAD4MMI3"/>